<gene>
    <name evidence="1" type="ORF">PLOB_00038244</name>
</gene>
<dbReference type="Proteomes" id="UP001159405">
    <property type="component" value="Unassembled WGS sequence"/>
</dbReference>
<name>A0ABN8P6Z6_9CNID</name>
<feature type="non-terminal residue" evidence="1">
    <location>
        <position position="77"/>
    </location>
</feature>
<protein>
    <submittedName>
        <fullName evidence="1">Uncharacterized protein</fullName>
    </submittedName>
</protein>
<evidence type="ECO:0000313" key="2">
    <source>
        <dbReference type="Proteomes" id="UP001159405"/>
    </source>
</evidence>
<reference evidence="1 2" key="1">
    <citation type="submission" date="2022-05" db="EMBL/GenBank/DDBJ databases">
        <authorList>
            <consortium name="Genoscope - CEA"/>
            <person name="William W."/>
        </authorList>
    </citation>
    <scope>NUCLEOTIDE SEQUENCE [LARGE SCALE GENOMIC DNA]</scope>
</reference>
<keyword evidence="2" id="KW-1185">Reference proteome</keyword>
<proteinExistence type="predicted"/>
<evidence type="ECO:0000313" key="1">
    <source>
        <dbReference type="EMBL" id="CAH3136054.1"/>
    </source>
</evidence>
<organism evidence="1 2">
    <name type="scientific">Porites lobata</name>
    <dbReference type="NCBI Taxonomy" id="104759"/>
    <lineage>
        <taxon>Eukaryota</taxon>
        <taxon>Metazoa</taxon>
        <taxon>Cnidaria</taxon>
        <taxon>Anthozoa</taxon>
        <taxon>Hexacorallia</taxon>
        <taxon>Scleractinia</taxon>
        <taxon>Fungiina</taxon>
        <taxon>Poritidae</taxon>
        <taxon>Porites</taxon>
    </lineage>
</organism>
<comment type="caution">
    <text evidence="1">The sequence shown here is derived from an EMBL/GenBank/DDBJ whole genome shotgun (WGS) entry which is preliminary data.</text>
</comment>
<dbReference type="EMBL" id="CALNXK010000057">
    <property type="protein sequence ID" value="CAH3136054.1"/>
    <property type="molecule type" value="Genomic_DNA"/>
</dbReference>
<sequence>MREKFRKEHAKKFRYVMEELKWKLHSVLFCRETLMLVEWLPYLEASLSTFRFYMFVERNILIDVDMLRDLDLPLSVK</sequence>
<accession>A0ABN8P6Z6</accession>